<reference evidence="2 3" key="1">
    <citation type="journal article" date="2017" name="Arch. Virol.">
        <title>Genomic characterization of bacteriophage vB_PcaP_PP2 infecting Pectobacterium carotovorum subsp. carotovorum, a new member of a proposed genus in the subfamily Autographivirinae.</title>
        <authorList>
            <person name="Lim J.A."/>
            <person name="Heu S."/>
            <person name="Park J."/>
            <person name="Roh E."/>
        </authorList>
    </citation>
    <scope>NUCLEOTIDE SEQUENCE [LARGE SCALE GENOMIC DNA]</scope>
</reference>
<proteinExistence type="predicted"/>
<evidence type="ECO:0000256" key="1">
    <source>
        <dbReference type="SAM" id="MobiDB-lite"/>
    </source>
</evidence>
<keyword evidence="3" id="KW-1185">Reference proteome</keyword>
<gene>
    <name evidence="2" type="ORF">PP2_020</name>
</gene>
<name>A0A1W5P502_9CAUD</name>
<organism evidence="2 3">
    <name type="scientific">Pectobacterium phage PP2</name>
    <dbReference type="NCBI Taxonomy" id="1897743"/>
    <lineage>
        <taxon>Viruses</taxon>
        <taxon>Duplodnaviria</taxon>
        <taxon>Heunggongvirae</taxon>
        <taxon>Uroviricota</taxon>
        <taxon>Caudoviricetes</taxon>
        <taxon>Autographivirales</taxon>
        <taxon>Autonotataviridae</taxon>
        <taxon>Melnykvirinae</taxon>
        <taxon>Wanjuvirus</taxon>
        <taxon>Wanjuvirus PP2</taxon>
    </lineage>
</organism>
<protein>
    <submittedName>
        <fullName evidence="2">Uncharacterized protein</fullName>
    </submittedName>
</protein>
<dbReference type="Proteomes" id="UP000223770">
    <property type="component" value="Segment"/>
</dbReference>
<feature type="compositionally biased region" description="Basic and acidic residues" evidence="1">
    <location>
        <begin position="251"/>
        <end position="267"/>
    </location>
</feature>
<feature type="region of interest" description="Disordered" evidence="1">
    <location>
        <begin position="227"/>
        <end position="273"/>
    </location>
</feature>
<dbReference type="EMBL" id="KX756572">
    <property type="protein sequence ID" value="AOT25386.1"/>
    <property type="molecule type" value="Genomic_DNA"/>
</dbReference>
<evidence type="ECO:0000313" key="3">
    <source>
        <dbReference type="Proteomes" id="UP000223770"/>
    </source>
</evidence>
<evidence type="ECO:0000313" key="2">
    <source>
        <dbReference type="EMBL" id="AOT25386.1"/>
    </source>
</evidence>
<accession>A0A1W5P502</accession>
<sequence>MSTVQDRLAARAAAAVERSGSQQDVEKGGEGITFKLAPKGKQKARLVGYIETGVQPNTFDTSKEDRKEFRLRFALFGNDCQEEDGRPITIDTFDMPISRFERAAAVKLFLKMCPKRDADHFIGLLDRVFWLEIDHKEGKPDATGKKKTFANIKKDGISVALKDLLDDNDNVIGQAPVACPPAPDNIFQIFEWDMPSKEDFDALKPWDKSKLRASKTFAGSVLQQLVGDGEKKANTNDGAATGAPPDEQEGEEKKITTQVPDEVKVSEDDLPPL</sequence>